<name>A0A9Q1Q7F5_9CARY</name>
<dbReference type="PANTHER" id="PTHR11034">
    <property type="entry name" value="N-MYC DOWNSTREAM REGULATED"/>
    <property type="match status" value="1"/>
</dbReference>
<dbReference type="Pfam" id="PF03096">
    <property type="entry name" value="Ndr"/>
    <property type="match status" value="2"/>
</dbReference>
<accession>A0A9Q1Q7F5</accession>
<reference evidence="2" key="1">
    <citation type="submission" date="2022-04" db="EMBL/GenBank/DDBJ databases">
        <title>Carnegiea gigantea Genome sequencing and assembly v2.</title>
        <authorList>
            <person name="Copetti D."/>
            <person name="Sanderson M.J."/>
            <person name="Burquez A."/>
            <person name="Wojciechowski M.F."/>
        </authorList>
    </citation>
    <scope>NUCLEOTIDE SEQUENCE</scope>
    <source>
        <strain evidence="2">SGP5-SGP5p</strain>
        <tissue evidence="2">Aerial part</tissue>
    </source>
</reference>
<organism evidence="2 3">
    <name type="scientific">Carnegiea gigantea</name>
    <dbReference type="NCBI Taxonomy" id="171969"/>
    <lineage>
        <taxon>Eukaryota</taxon>
        <taxon>Viridiplantae</taxon>
        <taxon>Streptophyta</taxon>
        <taxon>Embryophyta</taxon>
        <taxon>Tracheophyta</taxon>
        <taxon>Spermatophyta</taxon>
        <taxon>Magnoliopsida</taxon>
        <taxon>eudicotyledons</taxon>
        <taxon>Gunneridae</taxon>
        <taxon>Pentapetalae</taxon>
        <taxon>Caryophyllales</taxon>
        <taxon>Cactineae</taxon>
        <taxon>Cactaceae</taxon>
        <taxon>Cactoideae</taxon>
        <taxon>Echinocereeae</taxon>
        <taxon>Carnegiea</taxon>
    </lineage>
</organism>
<proteinExistence type="inferred from homology"/>
<dbReference type="Proteomes" id="UP001153076">
    <property type="component" value="Unassembled WGS sequence"/>
</dbReference>
<sequence>MAVSSSDSSVSVDMESVYHGGKEYHVQTGCGPVSVVVYGDADRDKPALVTYPDLALTHMSCFQGLFLFPEAASLLLHNFCVYHISPPGHEACKSSHRLGAAALCPDDHVPSVEDLADQILELKYRDRVLGLILISPLCKGPSWTEWLYNKFLSNLLYYYGVCGLVKDCLLKRYFSKEVRGGTEVPESDIVQACKRLLDERQSLNVLRFLEAMNGRPDISEGLKRLRCRTLVFVGDESPFHEEALYMISKLDKRYSALVEVQSCGSMVTEEQPHAMLIPLEYFLMGYGFYRPIQLSGSPRSPLSPSCISPELLSPESMGLKLKPIKTRISLNR</sequence>
<evidence type="ECO:0000313" key="3">
    <source>
        <dbReference type="Proteomes" id="UP001153076"/>
    </source>
</evidence>
<protein>
    <submittedName>
        <fullName evidence="2">Uncharacterized protein</fullName>
    </submittedName>
</protein>
<dbReference type="OrthoDB" id="741027at2759"/>
<keyword evidence="3" id="KW-1185">Reference proteome</keyword>
<dbReference type="SUPFAM" id="SSF53474">
    <property type="entry name" value="alpha/beta-Hydrolases"/>
    <property type="match status" value="1"/>
</dbReference>
<evidence type="ECO:0000313" key="2">
    <source>
        <dbReference type="EMBL" id="KAJ8431026.1"/>
    </source>
</evidence>
<dbReference type="InterPro" id="IPR004142">
    <property type="entry name" value="NDRG"/>
</dbReference>
<dbReference type="AlphaFoldDB" id="A0A9Q1Q7F5"/>
<comment type="similarity">
    <text evidence="1">Belongs to the NDRG family.</text>
</comment>
<dbReference type="EMBL" id="JAKOGI010000730">
    <property type="protein sequence ID" value="KAJ8431026.1"/>
    <property type="molecule type" value="Genomic_DNA"/>
</dbReference>
<gene>
    <name evidence="2" type="ORF">Cgig2_019349</name>
</gene>
<dbReference type="Gene3D" id="3.40.50.1820">
    <property type="entry name" value="alpha/beta hydrolase"/>
    <property type="match status" value="2"/>
</dbReference>
<comment type="caution">
    <text evidence="2">The sequence shown here is derived from an EMBL/GenBank/DDBJ whole genome shotgun (WGS) entry which is preliminary data.</text>
</comment>
<evidence type="ECO:0000256" key="1">
    <source>
        <dbReference type="ARBA" id="ARBA00005598"/>
    </source>
</evidence>
<dbReference type="InterPro" id="IPR029058">
    <property type="entry name" value="AB_hydrolase_fold"/>
</dbReference>